<comment type="caution">
    <text evidence="1">The sequence shown here is derived from an EMBL/GenBank/DDBJ whole genome shotgun (WGS) entry which is preliminary data.</text>
</comment>
<sequence>MYAFNSRSECTLFKDATVGVGDVVLRFEFNTIDNVQSFQAALLHYTVQHKVLQVQKVTFTEVSGHPKRPLSLSPPGLFMQVWEKARPDFLPVDKAAEPGPSNGRLDDFYLIPSNTTQSPKALIFLTRDCQMQFALPLPSQVTDKIFSDSAEPHGIACKLVKEFHHFPLICIPSESRKPRQEVYEFLWRCSIPLIQGLLDPDASVDDIRKREVKKVKRMELVMETKLGYDTIRAHVDKAWAK</sequence>
<accession>A0AAN6W4T2</accession>
<evidence type="ECO:0000313" key="2">
    <source>
        <dbReference type="Proteomes" id="UP001302321"/>
    </source>
</evidence>
<organism evidence="1 2">
    <name type="scientific">Triangularia setosa</name>
    <dbReference type="NCBI Taxonomy" id="2587417"/>
    <lineage>
        <taxon>Eukaryota</taxon>
        <taxon>Fungi</taxon>
        <taxon>Dikarya</taxon>
        <taxon>Ascomycota</taxon>
        <taxon>Pezizomycotina</taxon>
        <taxon>Sordariomycetes</taxon>
        <taxon>Sordariomycetidae</taxon>
        <taxon>Sordariales</taxon>
        <taxon>Podosporaceae</taxon>
        <taxon>Triangularia</taxon>
    </lineage>
</organism>
<protein>
    <submittedName>
        <fullName evidence="1">Uncharacterized protein</fullName>
    </submittedName>
</protein>
<gene>
    <name evidence="1" type="ORF">QBC36DRAFT_291653</name>
</gene>
<reference evidence="1" key="2">
    <citation type="submission" date="2023-05" db="EMBL/GenBank/DDBJ databases">
        <authorList>
            <consortium name="Lawrence Berkeley National Laboratory"/>
            <person name="Steindorff A."/>
            <person name="Hensen N."/>
            <person name="Bonometti L."/>
            <person name="Westerberg I."/>
            <person name="Brannstrom I.O."/>
            <person name="Guillou S."/>
            <person name="Cros-Aarteil S."/>
            <person name="Calhoun S."/>
            <person name="Haridas S."/>
            <person name="Kuo A."/>
            <person name="Mondo S."/>
            <person name="Pangilinan J."/>
            <person name="Riley R."/>
            <person name="Labutti K."/>
            <person name="Andreopoulos B."/>
            <person name="Lipzen A."/>
            <person name="Chen C."/>
            <person name="Yanf M."/>
            <person name="Daum C."/>
            <person name="Ng V."/>
            <person name="Clum A."/>
            <person name="Ohm R."/>
            <person name="Martin F."/>
            <person name="Silar P."/>
            <person name="Natvig D."/>
            <person name="Lalanne C."/>
            <person name="Gautier V."/>
            <person name="Ament-Velasquez S.L."/>
            <person name="Kruys A."/>
            <person name="Hutchinson M.I."/>
            <person name="Powell A.J."/>
            <person name="Barry K."/>
            <person name="Miller A.N."/>
            <person name="Grigoriev I.V."/>
            <person name="Debuchy R."/>
            <person name="Gladieux P."/>
            <person name="Thoren M.H."/>
            <person name="Johannesson H."/>
        </authorList>
    </citation>
    <scope>NUCLEOTIDE SEQUENCE</scope>
    <source>
        <strain evidence="1">CBS 892.96</strain>
    </source>
</reference>
<name>A0AAN6W4T2_9PEZI</name>
<evidence type="ECO:0000313" key="1">
    <source>
        <dbReference type="EMBL" id="KAK4175245.1"/>
    </source>
</evidence>
<dbReference type="AlphaFoldDB" id="A0AAN6W4T2"/>
<reference evidence="1" key="1">
    <citation type="journal article" date="2023" name="Mol. Phylogenet. Evol.">
        <title>Genome-scale phylogeny and comparative genomics of the fungal order Sordariales.</title>
        <authorList>
            <person name="Hensen N."/>
            <person name="Bonometti L."/>
            <person name="Westerberg I."/>
            <person name="Brannstrom I.O."/>
            <person name="Guillou S."/>
            <person name="Cros-Aarteil S."/>
            <person name="Calhoun S."/>
            <person name="Haridas S."/>
            <person name="Kuo A."/>
            <person name="Mondo S."/>
            <person name="Pangilinan J."/>
            <person name="Riley R."/>
            <person name="LaButti K."/>
            <person name="Andreopoulos B."/>
            <person name="Lipzen A."/>
            <person name="Chen C."/>
            <person name="Yan M."/>
            <person name="Daum C."/>
            <person name="Ng V."/>
            <person name="Clum A."/>
            <person name="Steindorff A."/>
            <person name="Ohm R.A."/>
            <person name="Martin F."/>
            <person name="Silar P."/>
            <person name="Natvig D.O."/>
            <person name="Lalanne C."/>
            <person name="Gautier V."/>
            <person name="Ament-Velasquez S.L."/>
            <person name="Kruys A."/>
            <person name="Hutchinson M.I."/>
            <person name="Powell A.J."/>
            <person name="Barry K."/>
            <person name="Miller A.N."/>
            <person name="Grigoriev I.V."/>
            <person name="Debuchy R."/>
            <person name="Gladieux P."/>
            <person name="Hiltunen Thoren M."/>
            <person name="Johannesson H."/>
        </authorList>
    </citation>
    <scope>NUCLEOTIDE SEQUENCE</scope>
    <source>
        <strain evidence="1">CBS 892.96</strain>
    </source>
</reference>
<dbReference type="Proteomes" id="UP001302321">
    <property type="component" value="Unassembled WGS sequence"/>
</dbReference>
<dbReference type="EMBL" id="MU866242">
    <property type="protein sequence ID" value="KAK4175245.1"/>
    <property type="molecule type" value="Genomic_DNA"/>
</dbReference>
<proteinExistence type="predicted"/>
<keyword evidence="2" id="KW-1185">Reference proteome</keyword>